<dbReference type="SUPFAM" id="SSF52540">
    <property type="entry name" value="P-loop containing nucleoside triphosphate hydrolases"/>
    <property type="match status" value="1"/>
</dbReference>
<dbReference type="InterPro" id="IPR050153">
    <property type="entry name" value="Metal_Ion_Import_ABC"/>
</dbReference>
<gene>
    <name evidence="11" type="primary">znuC</name>
    <name evidence="11" type="ORF">TW81_03555</name>
</gene>
<keyword evidence="5" id="KW-0067">ATP-binding</keyword>
<evidence type="ECO:0000313" key="12">
    <source>
        <dbReference type="Proteomes" id="UP000033673"/>
    </source>
</evidence>
<evidence type="ECO:0000259" key="10">
    <source>
        <dbReference type="PROSITE" id="PS50893"/>
    </source>
</evidence>
<reference evidence="11 12" key="1">
    <citation type="journal article" date="2015" name="BMC Genomics">
        <title>Genome mining reveals unlocked bioactive potential of marine Gram-negative bacteria.</title>
        <authorList>
            <person name="Machado H."/>
            <person name="Sonnenschein E.C."/>
            <person name="Melchiorsen J."/>
            <person name="Gram L."/>
        </authorList>
    </citation>
    <scope>NUCLEOTIDE SEQUENCE [LARGE SCALE GENOMIC DNA]</scope>
    <source>
        <strain evidence="11 12">S2757</strain>
    </source>
</reference>
<keyword evidence="3" id="KW-0547">Nucleotide-binding</keyword>
<keyword evidence="12" id="KW-1185">Reference proteome</keyword>
<protein>
    <submittedName>
        <fullName evidence="11">Zinc ABC transporter ATPase</fullName>
    </submittedName>
</protein>
<dbReference type="GO" id="GO:0006829">
    <property type="term" value="P:zinc ion transport"/>
    <property type="evidence" value="ECO:0007669"/>
    <property type="project" value="UniProtKB-KW"/>
</dbReference>
<dbReference type="PANTHER" id="PTHR42734:SF9">
    <property type="entry name" value="ZINC IMPORT ATP-BINDING PROTEIN ZNUC"/>
    <property type="match status" value="1"/>
</dbReference>
<feature type="domain" description="ABC transporter" evidence="10">
    <location>
        <begin position="3"/>
        <end position="218"/>
    </location>
</feature>
<dbReference type="PROSITE" id="PS50893">
    <property type="entry name" value="ABC_TRANSPORTER_2"/>
    <property type="match status" value="1"/>
</dbReference>
<evidence type="ECO:0000256" key="2">
    <source>
        <dbReference type="ARBA" id="ARBA00022475"/>
    </source>
</evidence>
<comment type="caution">
    <text evidence="11">The sequence shown here is derived from an EMBL/GenBank/DDBJ whole genome shotgun (WGS) entry which is preliminary data.</text>
</comment>
<dbReference type="GO" id="GO:0005524">
    <property type="term" value="F:ATP binding"/>
    <property type="evidence" value="ECO:0007669"/>
    <property type="project" value="UniProtKB-KW"/>
</dbReference>
<dbReference type="PANTHER" id="PTHR42734">
    <property type="entry name" value="METAL TRANSPORT SYSTEM ATP-BINDING PROTEIN TM_0124-RELATED"/>
    <property type="match status" value="1"/>
</dbReference>
<dbReference type="RefSeq" id="WP_045954356.1">
    <property type="nucleotide sequence ID" value="NZ_JXXV01000007.1"/>
</dbReference>
<keyword evidence="7" id="KW-1278">Translocase</keyword>
<evidence type="ECO:0000313" key="11">
    <source>
        <dbReference type="EMBL" id="KJY84615.1"/>
    </source>
</evidence>
<dbReference type="Pfam" id="PF00005">
    <property type="entry name" value="ABC_tran"/>
    <property type="match status" value="1"/>
</dbReference>
<proteinExistence type="predicted"/>
<keyword evidence="2" id="KW-1003">Cell membrane</keyword>
<accession>A0A0F4NN90</accession>
<dbReference type="STRING" id="579748.TW81_03555"/>
<dbReference type="Gene3D" id="3.40.50.300">
    <property type="entry name" value="P-loop containing nucleotide triphosphate hydrolases"/>
    <property type="match status" value="1"/>
</dbReference>
<dbReference type="Proteomes" id="UP000033673">
    <property type="component" value="Unassembled WGS sequence"/>
</dbReference>
<dbReference type="PROSITE" id="PS00211">
    <property type="entry name" value="ABC_TRANSPORTER_1"/>
    <property type="match status" value="1"/>
</dbReference>
<sequence>MLISSQALSVRFGRNLILDRVSISVFPGEVVTIVGPNGSGKSTLLKTLIGSVLPTGGQVIRAEGLKIGYVPQRLYIDETLPMTVNRFLALPTRRSKEAVAQALRRAGVDGLEKQQVMSLSGGQLQRVLLARALLEEPSLLLLDEATQGLDQRGTADFYQQIDMIRQESGCAVIMVSHDLHVVMKRTDRVVCLNGRVCCEGIPETVSQSPEYKALFGLDDDDVFGVYRHQNSACNLSGGSLNAG</sequence>
<dbReference type="InterPro" id="IPR003593">
    <property type="entry name" value="AAA+_ATPase"/>
</dbReference>
<dbReference type="EMBL" id="JXXV01000007">
    <property type="protein sequence ID" value="KJY84615.1"/>
    <property type="molecule type" value="Genomic_DNA"/>
</dbReference>
<dbReference type="OrthoDB" id="5866165at2"/>
<name>A0A0F4NN90_9VIBR</name>
<evidence type="ECO:0000256" key="6">
    <source>
        <dbReference type="ARBA" id="ARBA00022906"/>
    </source>
</evidence>
<dbReference type="InterPro" id="IPR003439">
    <property type="entry name" value="ABC_transporter-like_ATP-bd"/>
</dbReference>
<keyword evidence="6" id="KW-0864">Zinc transport</keyword>
<keyword evidence="4" id="KW-0862">Zinc</keyword>
<evidence type="ECO:0000256" key="8">
    <source>
        <dbReference type="ARBA" id="ARBA00023065"/>
    </source>
</evidence>
<evidence type="ECO:0000256" key="9">
    <source>
        <dbReference type="ARBA" id="ARBA00023136"/>
    </source>
</evidence>
<dbReference type="PATRIC" id="fig|579748.3.peg.739"/>
<dbReference type="GO" id="GO:0016887">
    <property type="term" value="F:ATP hydrolysis activity"/>
    <property type="evidence" value="ECO:0007669"/>
    <property type="project" value="InterPro"/>
</dbReference>
<evidence type="ECO:0000256" key="4">
    <source>
        <dbReference type="ARBA" id="ARBA00022833"/>
    </source>
</evidence>
<keyword evidence="1" id="KW-0813">Transport</keyword>
<dbReference type="AlphaFoldDB" id="A0A0F4NN90"/>
<keyword evidence="8" id="KW-0406">Ion transport</keyword>
<evidence type="ECO:0000256" key="5">
    <source>
        <dbReference type="ARBA" id="ARBA00022840"/>
    </source>
</evidence>
<keyword evidence="9" id="KW-0472">Membrane</keyword>
<organism evidence="11 12">
    <name type="scientific">Vibrio galatheae</name>
    <dbReference type="NCBI Taxonomy" id="579748"/>
    <lineage>
        <taxon>Bacteria</taxon>
        <taxon>Pseudomonadati</taxon>
        <taxon>Pseudomonadota</taxon>
        <taxon>Gammaproteobacteria</taxon>
        <taxon>Vibrionales</taxon>
        <taxon>Vibrionaceae</taxon>
        <taxon>Vibrio</taxon>
    </lineage>
</organism>
<evidence type="ECO:0000256" key="3">
    <source>
        <dbReference type="ARBA" id="ARBA00022741"/>
    </source>
</evidence>
<evidence type="ECO:0000256" key="1">
    <source>
        <dbReference type="ARBA" id="ARBA00022448"/>
    </source>
</evidence>
<dbReference type="GO" id="GO:0010043">
    <property type="term" value="P:response to zinc ion"/>
    <property type="evidence" value="ECO:0007669"/>
    <property type="project" value="TreeGrafter"/>
</dbReference>
<evidence type="ECO:0000256" key="7">
    <source>
        <dbReference type="ARBA" id="ARBA00022967"/>
    </source>
</evidence>
<dbReference type="SMART" id="SM00382">
    <property type="entry name" value="AAA"/>
    <property type="match status" value="1"/>
</dbReference>
<dbReference type="InterPro" id="IPR017871">
    <property type="entry name" value="ABC_transporter-like_CS"/>
</dbReference>
<dbReference type="InterPro" id="IPR027417">
    <property type="entry name" value="P-loop_NTPase"/>
</dbReference>